<dbReference type="PANTHER" id="PTHR43300">
    <property type="entry name" value="ACETYLTRANSFERASE"/>
    <property type="match status" value="1"/>
</dbReference>
<dbReference type="Gene3D" id="2.160.10.10">
    <property type="entry name" value="Hexapeptide repeat proteins"/>
    <property type="match status" value="1"/>
</dbReference>
<evidence type="ECO:0000313" key="3">
    <source>
        <dbReference type="Proteomes" id="UP001141259"/>
    </source>
</evidence>
<dbReference type="RefSeq" id="WP_259626784.1">
    <property type="nucleotide sequence ID" value="NZ_JANYMP010000017.1"/>
</dbReference>
<dbReference type="InterPro" id="IPR011004">
    <property type="entry name" value="Trimer_LpxA-like_sf"/>
</dbReference>
<dbReference type="InterPro" id="IPR050179">
    <property type="entry name" value="Trans_hexapeptide_repeat"/>
</dbReference>
<comment type="caution">
    <text evidence="2">The sequence shown here is derived from an EMBL/GenBank/DDBJ whole genome shotgun (WGS) entry which is preliminary data.</text>
</comment>
<dbReference type="Proteomes" id="UP001141259">
    <property type="component" value="Unassembled WGS sequence"/>
</dbReference>
<evidence type="ECO:0000313" key="2">
    <source>
        <dbReference type="EMBL" id="MCS7481295.1"/>
    </source>
</evidence>
<dbReference type="EMBL" id="JANYMP010000017">
    <property type="protein sequence ID" value="MCS7481295.1"/>
    <property type="molecule type" value="Genomic_DNA"/>
</dbReference>
<sequence>MTVFVHPRGLCESDDVGDGTRVWAFAHVLPGARIGRDCNICDGAFVESGAVLGDRVTVKNGTLVFDGVTCEDEVFLGPNTLFTNDLRPRAAIRKGPEDLLSTVVRRGATLGAGTVVVCGTEIGEHAFAAAGSVVTRDVAAHSFVAGNPALHKGWVCSCGVRLDAGLRCPDCGRAHEKSPSGSGLRALEREPIAQS</sequence>
<organism evidence="2 3">
    <name type="scientific">Umezawaea endophytica</name>
    <dbReference type="NCBI Taxonomy" id="1654476"/>
    <lineage>
        <taxon>Bacteria</taxon>
        <taxon>Bacillati</taxon>
        <taxon>Actinomycetota</taxon>
        <taxon>Actinomycetes</taxon>
        <taxon>Pseudonocardiales</taxon>
        <taxon>Pseudonocardiaceae</taxon>
        <taxon>Umezawaea</taxon>
    </lineage>
</organism>
<accession>A0A9X2VRB9</accession>
<protein>
    <submittedName>
        <fullName evidence="2">N-acetyltransferase</fullName>
    </submittedName>
</protein>
<dbReference type="CDD" id="cd03358">
    <property type="entry name" value="LbH_WxcM_N_like"/>
    <property type="match status" value="1"/>
</dbReference>
<keyword evidence="3" id="KW-1185">Reference proteome</keyword>
<gene>
    <name evidence="2" type="ORF">NZH93_30935</name>
</gene>
<dbReference type="InterPro" id="IPR001451">
    <property type="entry name" value="Hexapep"/>
</dbReference>
<dbReference type="PANTHER" id="PTHR43300:SF4">
    <property type="entry name" value="ACYL-[ACYL-CARRIER-PROTEIN]--UDP-N-ACETYLGLUCOSAMINE O-ACYLTRANSFERASE"/>
    <property type="match status" value="1"/>
</dbReference>
<feature type="compositionally biased region" description="Basic and acidic residues" evidence="1">
    <location>
        <begin position="186"/>
        <end position="195"/>
    </location>
</feature>
<evidence type="ECO:0000256" key="1">
    <source>
        <dbReference type="SAM" id="MobiDB-lite"/>
    </source>
</evidence>
<name>A0A9X2VRB9_9PSEU</name>
<dbReference type="AlphaFoldDB" id="A0A9X2VRB9"/>
<dbReference type="SUPFAM" id="SSF51161">
    <property type="entry name" value="Trimeric LpxA-like enzymes"/>
    <property type="match status" value="1"/>
</dbReference>
<reference evidence="2" key="1">
    <citation type="submission" date="2022-08" db="EMBL/GenBank/DDBJ databases">
        <authorList>
            <person name="Tistechok S."/>
            <person name="Samborskyy M."/>
            <person name="Roman I."/>
        </authorList>
    </citation>
    <scope>NUCLEOTIDE SEQUENCE</scope>
    <source>
        <strain evidence="2">DSM 103496</strain>
    </source>
</reference>
<proteinExistence type="predicted"/>
<dbReference type="Pfam" id="PF00132">
    <property type="entry name" value="Hexapep"/>
    <property type="match status" value="1"/>
</dbReference>
<feature type="region of interest" description="Disordered" evidence="1">
    <location>
        <begin position="174"/>
        <end position="195"/>
    </location>
</feature>